<sequence length="200" mass="23263">MVLERRVEAAVKKEAYKLWQETRAPEHFTAYRKVKRLVKTAVAKAKVRKVIGKMKLGKAAGPDGVPVKAWEVLADSGINWLTQFLNRKTTKEGKMPDDWRNNSIDPIFKQRVDASECSNYRGIKLTSYTIKIYERLVDSRPRKMVPISQVHWGFIPRGPPRTPSFIARQVMEKYREKRKPSYLVFLNLEKAYDRLSRAVL</sequence>
<keyword evidence="2" id="KW-1185">Reference proteome</keyword>
<dbReference type="WBParaSite" id="HPBE_0002245001-mRNA-1">
    <property type="protein sequence ID" value="HPBE_0002245001-mRNA-1"/>
    <property type="gene ID" value="HPBE_0002245001"/>
</dbReference>
<dbReference type="Proteomes" id="UP000050761">
    <property type="component" value="Unassembled WGS sequence"/>
</dbReference>
<evidence type="ECO:0000313" key="2">
    <source>
        <dbReference type="Proteomes" id="UP000050761"/>
    </source>
</evidence>
<accession>A0A183GII8</accession>
<dbReference type="OrthoDB" id="418748at2759"/>
<evidence type="ECO:0000313" key="1">
    <source>
        <dbReference type="EMBL" id="VDP32667.1"/>
    </source>
</evidence>
<reference evidence="1 2" key="1">
    <citation type="submission" date="2018-11" db="EMBL/GenBank/DDBJ databases">
        <authorList>
            <consortium name="Pathogen Informatics"/>
        </authorList>
    </citation>
    <scope>NUCLEOTIDE SEQUENCE [LARGE SCALE GENOMIC DNA]</scope>
</reference>
<reference evidence="3" key="2">
    <citation type="submission" date="2019-09" db="UniProtKB">
        <authorList>
            <consortium name="WormBaseParasite"/>
        </authorList>
    </citation>
    <scope>IDENTIFICATION</scope>
</reference>
<proteinExistence type="predicted"/>
<name>A0A183GII8_HELPZ</name>
<dbReference type="PANTHER" id="PTHR19446">
    <property type="entry name" value="REVERSE TRANSCRIPTASES"/>
    <property type="match status" value="1"/>
</dbReference>
<dbReference type="AlphaFoldDB" id="A0A183GII8"/>
<gene>
    <name evidence="1" type="ORF">HPBE_LOCUS22449</name>
</gene>
<accession>A0A3P8BY74</accession>
<dbReference type="EMBL" id="UZAH01034001">
    <property type="protein sequence ID" value="VDP32667.1"/>
    <property type="molecule type" value="Genomic_DNA"/>
</dbReference>
<protein>
    <submittedName>
        <fullName evidence="3">Reverse transcriptase domain-containing protein</fullName>
    </submittedName>
</protein>
<organism evidence="2 3">
    <name type="scientific">Heligmosomoides polygyrus</name>
    <name type="common">Parasitic roundworm</name>
    <dbReference type="NCBI Taxonomy" id="6339"/>
    <lineage>
        <taxon>Eukaryota</taxon>
        <taxon>Metazoa</taxon>
        <taxon>Ecdysozoa</taxon>
        <taxon>Nematoda</taxon>
        <taxon>Chromadorea</taxon>
        <taxon>Rhabditida</taxon>
        <taxon>Rhabditina</taxon>
        <taxon>Rhabditomorpha</taxon>
        <taxon>Strongyloidea</taxon>
        <taxon>Heligmosomidae</taxon>
        <taxon>Heligmosomoides</taxon>
    </lineage>
</organism>
<evidence type="ECO:0000313" key="3">
    <source>
        <dbReference type="WBParaSite" id="HPBE_0002245001-mRNA-1"/>
    </source>
</evidence>